<dbReference type="Proteomes" id="UP000766550">
    <property type="component" value="Unassembled WGS sequence"/>
</dbReference>
<proteinExistence type="predicted"/>
<comment type="caution">
    <text evidence="5">The sequence shown here is derived from an EMBL/GenBank/DDBJ whole genome shotgun (WGS) entry which is preliminary data.</text>
</comment>
<dbReference type="EMBL" id="JAHQXF010000001">
    <property type="protein sequence ID" value="MBV0923737.1"/>
    <property type="molecule type" value="Genomic_DNA"/>
</dbReference>
<dbReference type="PANTHER" id="PTHR34236">
    <property type="entry name" value="DIMETHYL SULFOXIDE REDUCTASE TRANSCRIPTIONAL ACTIVATOR"/>
    <property type="match status" value="1"/>
</dbReference>
<dbReference type="InterPro" id="IPR007050">
    <property type="entry name" value="HTH_bacterioopsin"/>
</dbReference>
<dbReference type="InterPro" id="IPR031803">
    <property type="entry name" value="BAT_GAF/HTH-assoc"/>
</dbReference>
<reference evidence="5 6" key="1">
    <citation type="submission" date="2021-06" db="EMBL/GenBank/DDBJ databases">
        <title>New haloarchaea isolates fom saline soil.</title>
        <authorList>
            <person name="Duran-Viseras A."/>
            <person name="Sanchez-Porro C.S."/>
            <person name="Ventosa A."/>
        </authorList>
    </citation>
    <scope>NUCLEOTIDE SEQUENCE [LARGE SCALE GENOMIC DNA]</scope>
    <source>
        <strain evidence="5 6">JCM 183640</strain>
    </source>
</reference>
<gene>
    <name evidence="5" type="ORF">KTS45_05930</name>
</gene>
<feature type="domain" description="HTH bat-type" evidence="3">
    <location>
        <begin position="156"/>
        <end position="202"/>
    </location>
</feature>
<keyword evidence="6" id="KW-1185">Reference proteome</keyword>
<dbReference type="PANTHER" id="PTHR34236:SF1">
    <property type="entry name" value="DIMETHYL SULFOXIDE REDUCTASE TRANSCRIPTIONAL ACTIVATOR"/>
    <property type="match status" value="1"/>
</dbReference>
<keyword evidence="1" id="KW-0805">Transcription regulation</keyword>
<dbReference type="RefSeq" id="WP_162316842.1">
    <property type="nucleotide sequence ID" value="NZ_JAHQXF010000001.1"/>
</dbReference>
<evidence type="ECO:0000256" key="1">
    <source>
        <dbReference type="ARBA" id="ARBA00023015"/>
    </source>
</evidence>
<dbReference type="OrthoDB" id="156233at2157"/>
<protein>
    <submittedName>
        <fullName evidence="5">Helix-turn-helix domain-containing protein</fullName>
    </submittedName>
</protein>
<dbReference type="Pfam" id="PF15915">
    <property type="entry name" value="BAT"/>
    <property type="match status" value="1"/>
</dbReference>
<keyword evidence="2" id="KW-0804">Transcription</keyword>
<organism evidence="5 6">
    <name type="scientific">Haloarcula limicola</name>
    <dbReference type="NCBI Taxonomy" id="1429915"/>
    <lineage>
        <taxon>Archaea</taxon>
        <taxon>Methanobacteriati</taxon>
        <taxon>Methanobacteriota</taxon>
        <taxon>Stenosarchaea group</taxon>
        <taxon>Halobacteria</taxon>
        <taxon>Halobacteriales</taxon>
        <taxon>Haloarculaceae</taxon>
        <taxon>Haloarcula</taxon>
    </lineage>
</organism>
<evidence type="ECO:0000259" key="3">
    <source>
        <dbReference type="Pfam" id="PF04967"/>
    </source>
</evidence>
<sequence>MSVVGEFTIPAAAFALEDALAAVPEMTIESDRLASHSPREVFPFLWARGGSFDRFSRALEGDPTVTSVDLVDEADDVALYRLVWNEDFKELVHEMIDHHAAITEATARDGRWHLRLRFADEGMVSSFQRHFRDTGHEFEVRHLTSPSEPRHRKFGLTPEQYEALVTAAREGYFTIPRTTSVAEVGEALGISANAASQRIRRGCETMIQSGLIVPDTETE</sequence>
<evidence type="ECO:0000313" key="5">
    <source>
        <dbReference type="EMBL" id="MBV0923737.1"/>
    </source>
</evidence>
<dbReference type="Pfam" id="PF04967">
    <property type="entry name" value="HTH_10"/>
    <property type="match status" value="1"/>
</dbReference>
<dbReference type="AlphaFoldDB" id="A0A8J7Y497"/>
<accession>A0A8J7Y497</accession>
<evidence type="ECO:0000313" key="6">
    <source>
        <dbReference type="Proteomes" id="UP000766550"/>
    </source>
</evidence>
<feature type="domain" description="Bacterioopsin transcriptional activator GAF and HTH associated" evidence="4">
    <location>
        <begin position="6"/>
        <end position="144"/>
    </location>
</feature>
<name>A0A8J7Y497_9EURY</name>
<evidence type="ECO:0000256" key="2">
    <source>
        <dbReference type="ARBA" id="ARBA00023163"/>
    </source>
</evidence>
<evidence type="ECO:0000259" key="4">
    <source>
        <dbReference type="Pfam" id="PF15915"/>
    </source>
</evidence>